<dbReference type="InterPro" id="IPR019734">
    <property type="entry name" value="TPR_rpt"/>
</dbReference>
<dbReference type="NCBIfam" id="NF040586">
    <property type="entry name" value="FxSxx_TPR"/>
    <property type="match status" value="1"/>
</dbReference>
<gene>
    <name evidence="7" type="ORF">Ahu01nite_059420</name>
</gene>
<evidence type="ECO:0000313" key="8">
    <source>
        <dbReference type="Proteomes" id="UP000603200"/>
    </source>
</evidence>
<dbReference type="InterPro" id="IPR045431">
    <property type="entry name" value="EAD2"/>
</dbReference>
<reference evidence="7 8" key="1">
    <citation type="submission" date="2021-01" db="EMBL/GenBank/DDBJ databases">
        <title>Whole genome shotgun sequence of Actinoplanes humidus NBRC 14915.</title>
        <authorList>
            <person name="Komaki H."/>
            <person name="Tamura T."/>
        </authorList>
    </citation>
    <scope>NUCLEOTIDE SEQUENCE [LARGE SCALE GENOMIC DNA]</scope>
    <source>
        <strain evidence="7 8">NBRC 14915</strain>
    </source>
</reference>
<dbReference type="InterPro" id="IPR027417">
    <property type="entry name" value="P-loop_NTPase"/>
</dbReference>
<keyword evidence="1" id="KW-0802">TPR repeat</keyword>
<dbReference type="Pfam" id="PF25000">
    <property type="entry name" value="DUF7779"/>
    <property type="match status" value="1"/>
</dbReference>
<organism evidence="7 8">
    <name type="scientific">Winogradskya humida</name>
    <dbReference type="NCBI Taxonomy" id="113566"/>
    <lineage>
        <taxon>Bacteria</taxon>
        <taxon>Bacillati</taxon>
        <taxon>Actinomycetota</taxon>
        <taxon>Actinomycetes</taxon>
        <taxon>Micromonosporales</taxon>
        <taxon>Micromonosporaceae</taxon>
        <taxon>Winogradskya</taxon>
    </lineage>
</organism>
<comment type="caution">
    <text evidence="7">The sequence shown here is derived from an EMBL/GenBank/DDBJ whole genome shotgun (WGS) entry which is preliminary data.</text>
</comment>
<dbReference type="PANTHER" id="PTHR46082">
    <property type="entry name" value="ATP/GTP-BINDING PROTEIN-RELATED"/>
    <property type="match status" value="1"/>
</dbReference>
<feature type="region of interest" description="Disordered" evidence="2">
    <location>
        <begin position="201"/>
        <end position="248"/>
    </location>
</feature>
<proteinExistence type="predicted"/>
<dbReference type="PANTHER" id="PTHR46082:SF6">
    <property type="entry name" value="AAA+ ATPASE DOMAIN-CONTAINING PROTEIN-RELATED"/>
    <property type="match status" value="1"/>
</dbReference>
<accession>A0ABQ3ZW74</accession>
<dbReference type="SUPFAM" id="SSF48452">
    <property type="entry name" value="TPR-like"/>
    <property type="match status" value="3"/>
</dbReference>
<dbReference type="PROSITE" id="PS50005">
    <property type="entry name" value="TPR"/>
    <property type="match status" value="1"/>
</dbReference>
<evidence type="ECO:0000259" key="3">
    <source>
        <dbReference type="Pfam" id="PF00931"/>
    </source>
</evidence>
<dbReference type="InterPro" id="IPR053137">
    <property type="entry name" value="NLR-like"/>
</dbReference>
<dbReference type="InterPro" id="IPR011990">
    <property type="entry name" value="TPR-like_helical_dom_sf"/>
</dbReference>
<protein>
    <recommendedName>
        <fullName evidence="9">Tetratricopeptide repeat protein</fullName>
    </recommendedName>
</protein>
<feature type="domain" description="Effector-associated" evidence="5">
    <location>
        <begin position="18"/>
        <end position="98"/>
    </location>
</feature>
<dbReference type="InterPro" id="IPR045555">
    <property type="entry name" value="VMAP-M0"/>
</dbReference>
<dbReference type="Pfam" id="PF13424">
    <property type="entry name" value="TPR_12"/>
    <property type="match status" value="3"/>
</dbReference>
<dbReference type="Pfam" id="PF00931">
    <property type="entry name" value="NB-ARC"/>
    <property type="match status" value="1"/>
</dbReference>
<sequence>MQPAGRGDHARDLRYGLVEGLVRIPQTTSTGDRRLLLSLIRRDTILPEVEEHPEARGHIVRIVVACLERPASLWALRAAIQAMAPDEAGTRRVCDLVESASLAGLLPEEDLKEGRDLLRRLTDTAGSAGWRAVVGNIAPQFADVATDLAGSFDHLVGIGGGVDRRYPALTLMGWAARTTNEPIGAELRNWWRKQSDRLGAPLGPALDTEAVPADTTESGMTPGCPVDGQGGDTHSGVSKIPTDSEENAKLDLLDNLTDGETGDDMDTAAATMAGAPRLPRVWGGVPPRNPNFTGRDLILGRLHQDLLEAREAAVLPQALHGMGGVGKSQVAIEYVHRHSGDYDLIWWIPAEQNSQVLASLTRLAQRLHLEVSPEANTAVPAVQDALNTGEVEYKRWLLVFDNAESLTDVRPYFPTGGAGKILVTSRNPEWSAVARSLEIDVFTREESRSFLKNRTPELSDADADRLAEALGDLPLAVEQAAAWHATTGMPVSEYLDLLKKKLLELLAENASPDYPLSVAAAWNVSLDRLEKTDSAALQLLQVCSFFSPEPISREFFGGALSSGIVEPLDETLKDPIKLARAIRAISRYALAKFNHRTNTLQIHRLVQAVLVSRMDEDQRDLMRAGAQALLASANPHSPGRRSNWDRYQAMLPHVRMSDALNSTDPNVLRLVMETVEFLYHWGDHRGCLEFAEEAYHNWLSKLGEDNPYTLRLAKFLGYVKALMGQYEEAAQLFERALELYRETVGADDEDTLDAQLLVAYSHRLQGDFKKAKELDEKTFLACRRHFDDDDPTTLRAAHNLGLSLRLIGDFTGAAKRDKETYERRQEILGNDDPDTLLTLRNYLVDRREAGEFVKAAQEQAAALKRTLAATADQNNPQVMHSTRNLAVARRKAGDHYGALELSGDALERFRRRYGDDFPDTMAAALNHAVDLRQTGDLEGARELGEETLKRYQASLSPLHPYTLSAQVNLAVVDRLLGQPQKAYRSNKAALQGLTEQLGKDHPTSLACATNIASDLFAMGDVQAAYEQDTDTLVRSEKTLGVEHPSTLAVGVNLVLDLRKLGREQEADLLHADTMARFRRSLGDQHPATLNALRSLRADCDLDPMPL</sequence>
<evidence type="ECO:0000259" key="5">
    <source>
        <dbReference type="Pfam" id="PF19956"/>
    </source>
</evidence>
<dbReference type="Pfam" id="PF19916">
    <property type="entry name" value="VMAP-M0"/>
    <property type="match status" value="1"/>
</dbReference>
<dbReference type="Pfam" id="PF13374">
    <property type="entry name" value="TPR_10"/>
    <property type="match status" value="3"/>
</dbReference>
<dbReference type="Gene3D" id="3.40.50.300">
    <property type="entry name" value="P-loop containing nucleotide triphosphate hydrolases"/>
    <property type="match status" value="1"/>
</dbReference>
<evidence type="ECO:0000256" key="1">
    <source>
        <dbReference type="PROSITE-ProRule" id="PRU00339"/>
    </source>
</evidence>
<feature type="domain" description="vWA-MoxR associated protein middle region 0" evidence="4">
    <location>
        <begin position="106"/>
        <end position="199"/>
    </location>
</feature>
<dbReference type="Gene3D" id="1.25.40.10">
    <property type="entry name" value="Tetratricopeptide repeat domain"/>
    <property type="match status" value="2"/>
</dbReference>
<dbReference type="EMBL" id="BOMN01000086">
    <property type="protein sequence ID" value="GIE22840.1"/>
    <property type="molecule type" value="Genomic_DNA"/>
</dbReference>
<evidence type="ECO:0000259" key="6">
    <source>
        <dbReference type="Pfam" id="PF25000"/>
    </source>
</evidence>
<keyword evidence="8" id="KW-1185">Reference proteome</keyword>
<evidence type="ECO:0000256" key="2">
    <source>
        <dbReference type="SAM" id="MobiDB-lite"/>
    </source>
</evidence>
<evidence type="ECO:0000313" key="7">
    <source>
        <dbReference type="EMBL" id="GIE22840.1"/>
    </source>
</evidence>
<feature type="repeat" description="TPR" evidence="1">
    <location>
        <begin position="710"/>
        <end position="743"/>
    </location>
</feature>
<feature type="domain" description="DUF7779" evidence="6">
    <location>
        <begin position="529"/>
        <end position="618"/>
    </location>
</feature>
<dbReference type="InterPro" id="IPR056681">
    <property type="entry name" value="DUF7779"/>
</dbReference>
<dbReference type="RefSeq" id="WP_203839913.1">
    <property type="nucleotide sequence ID" value="NZ_BOMN01000086.1"/>
</dbReference>
<name>A0ABQ3ZW74_9ACTN</name>
<evidence type="ECO:0000259" key="4">
    <source>
        <dbReference type="Pfam" id="PF19916"/>
    </source>
</evidence>
<dbReference type="SUPFAM" id="SSF52540">
    <property type="entry name" value="P-loop containing nucleoside triphosphate hydrolases"/>
    <property type="match status" value="1"/>
</dbReference>
<evidence type="ECO:0008006" key="9">
    <source>
        <dbReference type="Google" id="ProtNLM"/>
    </source>
</evidence>
<dbReference type="Proteomes" id="UP000603200">
    <property type="component" value="Unassembled WGS sequence"/>
</dbReference>
<feature type="domain" description="NB-ARC" evidence="3">
    <location>
        <begin position="299"/>
        <end position="454"/>
    </location>
</feature>
<dbReference type="InterPro" id="IPR002182">
    <property type="entry name" value="NB-ARC"/>
</dbReference>
<dbReference type="Pfam" id="PF19956">
    <property type="entry name" value="EAD2"/>
    <property type="match status" value="1"/>
</dbReference>